<keyword evidence="6" id="KW-0210">Decarboxylase</keyword>
<dbReference type="InterPro" id="IPR015422">
    <property type="entry name" value="PyrdxlP-dep_Trfase_small"/>
</dbReference>
<dbReference type="InterPro" id="IPR010977">
    <property type="entry name" value="Aromatic_deC"/>
</dbReference>
<reference evidence="11 12" key="1">
    <citation type="submission" date="2024-08" db="EMBL/GenBank/DDBJ databases">
        <authorList>
            <person name="Will J Nash"/>
            <person name="Angela Man"/>
            <person name="Seanna McTaggart"/>
            <person name="Kendall Baker"/>
            <person name="Tom Barker"/>
            <person name="Leah Catchpole"/>
            <person name="Alex Durrant"/>
            <person name="Karim Gharbi"/>
            <person name="Naomi Irish"/>
            <person name="Gemy Kaithakottil"/>
            <person name="Debby Ku"/>
            <person name="Aaliyah Providence"/>
            <person name="Felix Shaw"/>
            <person name="David Swarbreck"/>
            <person name="Chris Watkins"/>
            <person name="Ann M. McCartney"/>
            <person name="Giulio Formenti"/>
            <person name="Alice Mouton"/>
            <person name="Noel Vella"/>
            <person name="Bjorn M von Reumont"/>
            <person name="Adriana Vella"/>
            <person name="Wilfried Haerty"/>
        </authorList>
    </citation>
    <scope>NUCLEOTIDE SEQUENCE [LARGE SCALE GENOMIC DNA]</scope>
</reference>
<dbReference type="PROSITE" id="PS00392">
    <property type="entry name" value="DDC_GAD_HDC_YDC"/>
    <property type="match status" value="1"/>
</dbReference>
<dbReference type="InterPro" id="IPR002129">
    <property type="entry name" value="PyrdxlP-dep_de-COase"/>
</dbReference>
<evidence type="ECO:0000256" key="8">
    <source>
        <dbReference type="ARBA" id="ARBA00023239"/>
    </source>
</evidence>
<dbReference type="Pfam" id="PF00282">
    <property type="entry name" value="Pyridoxal_deC"/>
    <property type="match status" value="1"/>
</dbReference>
<comment type="subunit">
    <text evidence="3">Homodimer.</text>
</comment>
<comment type="caution">
    <text evidence="11">The sequence shown here is derived from an EMBL/GenBank/DDBJ whole genome shotgun (WGS) entry which is preliminary data.</text>
</comment>
<keyword evidence="8" id="KW-0456">Lyase</keyword>
<evidence type="ECO:0000256" key="3">
    <source>
        <dbReference type="ARBA" id="ARBA00011738"/>
    </source>
</evidence>
<evidence type="ECO:0000256" key="9">
    <source>
        <dbReference type="ARBA" id="ARBA00039946"/>
    </source>
</evidence>
<dbReference type="Gene3D" id="3.40.640.10">
    <property type="entry name" value="Type I PLP-dependent aspartate aminotransferase-like (Major domain)"/>
    <property type="match status" value="1"/>
</dbReference>
<evidence type="ECO:0000256" key="7">
    <source>
        <dbReference type="ARBA" id="ARBA00022898"/>
    </source>
</evidence>
<dbReference type="PANTHER" id="PTHR11999:SF68">
    <property type="entry name" value="HISTIDINE DECARBOXYLASE"/>
    <property type="match status" value="1"/>
</dbReference>
<comment type="cofactor">
    <cofactor evidence="1">
        <name>pyridoxal 5'-phosphate</name>
        <dbReference type="ChEBI" id="CHEBI:597326"/>
    </cofactor>
</comment>
<protein>
    <recommendedName>
        <fullName evidence="9">Histidine decarboxylase</fullName>
        <ecNumber evidence="4">4.1.1.22</ecNumber>
    </recommendedName>
</protein>
<keyword evidence="5" id="KW-0127">Catecholamine biosynthesis</keyword>
<evidence type="ECO:0000256" key="4">
    <source>
        <dbReference type="ARBA" id="ARBA00012320"/>
    </source>
</evidence>
<evidence type="ECO:0000256" key="6">
    <source>
        <dbReference type="ARBA" id="ARBA00022793"/>
    </source>
</evidence>
<dbReference type="InterPro" id="IPR021115">
    <property type="entry name" value="Pyridoxal-P_BS"/>
</dbReference>
<sequence length="720" mass="79922">MNLEEYRIHGKEMVDYIADYLANIRSRRVYPAVSPGYLRNVLPASAPVDGEPWEDIFADIEKCIMPGVTHWQSPHMHAYFPALNSPASLLADMLADAINCLGFTWASSPACTELETIVMNWLGKMIGLPEEFLHRPGGSGGGGVIQTTASEATLVCLLAARTRAIRDVQQNEPDRLPAEINSRLVGYCSDQAHSSVEKAGLIGLVRMRYIESDDELSMRGEALLEAIIHDRSEGLLPFFVCATLGTTGACAFDNLKEVGQVCEQNGLWLHVDAAYAGSAFVCPEFRGWLQGIEYADSIAFNPSKWLMVHFDCTAMWVKSSQALHRTFNVDPLYLKHENSGLAIDYMHWQIPLSKRFRALKLWFVIRNYGITGLQKHIREGVRLAQKFEALVLADPRFEIPAPRHLGLVVFRLRGENSLTERLLKKMNTRGRVHCVPAALHGKYVIRFTVTSTNTTNEDILRDWAEIRNTANEILGDTTTSPVRAKVPLADTREKNENFGSSLLLANSPMSPKIVNGSFAAIYDTADVFEECTKAFGQLRLEARDSPAMRRRIRGILMSGKQFSLDSRMDLVQGYACCRPAIEMSSELPLKEDDDLAVSETDINQSNDDDPGECSTAQQETQGFEKAEKSLKRQSCKTRSNCAVNGSVKIGSQDCSNTLTSMISTESNMPRSETIAAIGHRPYTGDMSTVHGQRGNPARGNEGSVEDAPICRKCDHCMKKE</sequence>
<evidence type="ECO:0000313" key="12">
    <source>
        <dbReference type="Proteomes" id="UP001642520"/>
    </source>
</evidence>
<evidence type="ECO:0000256" key="1">
    <source>
        <dbReference type="ARBA" id="ARBA00001933"/>
    </source>
</evidence>
<dbReference type="Gene3D" id="3.90.1150.10">
    <property type="entry name" value="Aspartate Aminotransferase, domain 1"/>
    <property type="match status" value="1"/>
</dbReference>
<keyword evidence="12" id="KW-1185">Reference proteome</keyword>
<proteinExistence type="inferred from homology"/>
<feature type="region of interest" description="Disordered" evidence="10">
    <location>
        <begin position="600"/>
        <end position="624"/>
    </location>
</feature>
<dbReference type="Gene3D" id="1.20.1340.10">
    <property type="entry name" value="dopa decarboxylase, N-terminal domain"/>
    <property type="match status" value="1"/>
</dbReference>
<dbReference type="InterPro" id="IPR015421">
    <property type="entry name" value="PyrdxlP-dep_Trfase_major"/>
</dbReference>
<evidence type="ECO:0000256" key="2">
    <source>
        <dbReference type="ARBA" id="ARBA00009533"/>
    </source>
</evidence>
<organism evidence="11 12">
    <name type="scientific">Xylocopa violacea</name>
    <name type="common">Violet carpenter bee</name>
    <name type="synonym">Apis violacea</name>
    <dbReference type="NCBI Taxonomy" id="135666"/>
    <lineage>
        <taxon>Eukaryota</taxon>
        <taxon>Metazoa</taxon>
        <taxon>Ecdysozoa</taxon>
        <taxon>Arthropoda</taxon>
        <taxon>Hexapoda</taxon>
        <taxon>Insecta</taxon>
        <taxon>Pterygota</taxon>
        <taxon>Neoptera</taxon>
        <taxon>Endopterygota</taxon>
        <taxon>Hymenoptera</taxon>
        <taxon>Apocrita</taxon>
        <taxon>Aculeata</taxon>
        <taxon>Apoidea</taxon>
        <taxon>Anthophila</taxon>
        <taxon>Apidae</taxon>
        <taxon>Xylocopa</taxon>
        <taxon>Xylocopa</taxon>
    </lineage>
</organism>
<comment type="similarity">
    <text evidence="2">Belongs to the group II decarboxylase family.</text>
</comment>
<dbReference type="PANTHER" id="PTHR11999">
    <property type="entry name" value="GROUP II PYRIDOXAL-5-PHOSPHATE DECARBOXYLASE"/>
    <property type="match status" value="1"/>
</dbReference>
<dbReference type="PRINTS" id="PR00800">
    <property type="entry name" value="YHDCRBOXLASE"/>
</dbReference>
<keyword evidence="7" id="KW-0663">Pyridoxal phosphate</keyword>
<dbReference type="SUPFAM" id="SSF53383">
    <property type="entry name" value="PLP-dependent transferases"/>
    <property type="match status" value="1"/>
</dbReference>
<evidence type="ECO:0000313" key="11">
    <source>
        <dbReference type="EMBL" id="CAL7945921.1"/>
    </source>
</evidence>
<dbReference type="EMBL" id="CAXAJV020001294">
    <property type="protein sequence ID" value="CAL7945921.1"/>
    <property type="molecule type" value="Genomic_DNA"/>
</dbReference>
<accession>A0ABP1P069</accession>
<dbReference type="CDD" id="cd06450">
    <property type="entry name" value="DOPA_deC_like"/>
    <property type="match status" value="1"/>
</dbReference>
<gene>
    <name evidence="11" type="ORF">XYLVIOL_LOCUS7487</name>
</gene>
<dbReference type="Proteomes" id="UP001642520">
    <property type="component" value="Unassembled WGS sequence"/>
</dbReference>
<evidence type="ECO:0000256" key="10">
    <source>
        <dbReference type="SAM" id="MobiDB-lite"/>
    </source>
</evidence>
<dbReference type="InterPro" id="IPR015424">
    <property type="entry name" value="PyrdxlP-dep_Trfase"/>
</dbReference>
<dbReference type="EC" id="4.1.1.22" evidence="4"/>
<evidence type="ECO:0000256" key="5">
    <source>
        <dbReference type="ARBA" id="ARBA00022584"/>
    </source>
</evidence>
<name>A0ABP1P069_XYLVO</name>